<evidence type="ECO:0000313" key="1">
    <source>
        <dbReference type="EMBL" id="EGJ71546.1"/>
    </source>
</evidence>
<accession>F3ZNX0</accession>
<gene>
    <name evidence="1" type="ORF">Bcop_1349</name>
</gene>
<evidence type="ECO:0000313" key="2">
    <source>
        <dbReference type="Proteomes" id="UP000018439"/>
    </source>
</evidence>
<sequence length="680" mass="81808">MLYASRYLAESNYFGEEAMFKVYQFASNEEQEKYIVEAKQNLPKREYDKLKYHKGRLVVYKSYHNHLQEYPRWDYPFVVENNAIQIYVKILGEPWIVSIQRRLIIYFLEDALFSKKKESNGIALLQNYLPHHQRDVRNGLFVFKTGQTNNLSTKEMSNLRKLFPRKLIQSYLYEDNTGDMDSPSQVLSDTSINDTEKKGTKKILNLRVGKHLKLRYIRKVWNLIYFKDIYKDKAQRMGHHKKFHITKDEFVFYTRWMYSFESIPSYKDHLIQFFIKKHFFNNEEFKELFLNSSSIDELYLQTKRNFIKWSAHNVNSEKKEKTYSLEDYKLFFESKILYINVSHFISFLNQEKVIQKNDNGIIQYKALKNLSYLIKPFYYKDKLEIEHYKTYGKVFNKLRSIKLEDCLLYEIAYRYLLNVTPSFPKYKQLIIQSFPKEKVDLLVNAIYSFEIHNKKGAFIYSIQVPFLKLNELVCLIYRNSTKIAATNKEFLFLQIYKYLVNYCKNKPVDYELYTVCYKFNQLKVLGYDDLLHFLKHIVKRGLQLTQILTQLEKFLIIKNNIQIDIQKQGTLNSLSIYECSKMNNPQKLEDLRIKAINFDIPDTDYPSILEHIEKQFIIKETPFKPVSWSHLEKHTQDMCDIMMNMLHLNLYKRNSDTESREEAKIQFRDRYFNTVVKQSD</sequence>
<dbReference type="eggNOG" id="ENOG5033QQ5">
    <property type="taxonomic scope" value="Bacteria"/>
</dbReference>
<dbReference type="Proteomes" id="UP000018439">
    <property type="component" value="Chromosome"/>
</dbReference>
<proteinExistence type="predicted"/>
<dbReference type="AlphaFoldDB" id="F3ZNX0"/>
<dbReference type="HOGENOM" id="CLU_404231_0_0_10"/>
<dbReference type="EMBL" id="CM001167">
    <property type="protein sequence ID" value="EGJ71546.1"/>
    <property type="molecule type" value="Genomic_DNA"/>
</dbReference>
<name>F3ZNX0_9BACE</name>
<organism evidence="1 2">
    <name type="scientific">Bacteroides coprosuis DSM 18011</name>
    <dbReference type="NCBI Taxonomy" id="679937"/>
    <lineage>
        <taxon>Bacteria</taxon>
        <taxon>Pseudomonadati</taxon>
        <taxon>Bacteroidota</taxon>
        <taxon>Bacteroidia</taxon>
        <taxon>Bacteroidales</taxon>
        <taxon>Bacteroidaceae</taxon>
        <taxon>Bacteroides</taxon>
    </lineage>
</organism>
<keyword evidence="2" id="KW-1185">Reference proteome</keyword>
<reference evidence="1 2" key="1">
    <citation type="journal article" date="2011" name="Stand. Genomic Sci.">
        <title>Non-contiguous finished genome sequence of Bacteroides coprosuis type strain (PC139).</title>
        <authorList>
            <person name="Land M."/>
            <person name="Held B."/>
            <person name="Gronow S."/>
            <person name="Abt B."/>
            <person name="Lucas S."/>
            <person name="Del Rio T.G."/>
            <person name="Nolan M."/>
            <person name="Tice H."/>
            <person name="Cheng J.F."/>
            <person name="Pitluck S."/>
            <person name="Liolios K."/>
            <person name="Pagani I."/>
            <person name="Ivanova N."/>
            <person name="Mavromatis K."/>
            <person name="Mikhailova N."/>
            <person name="Pati A."/>
            <person name="Tapia R."/>
            <person name="Han C."/>
            <person name="Goodwin L."/>
            <person name="Chen A."/>
            <person name="Palaniappan K."/>
            <person name="Hauser L."/>
            <person name="Brambilla E.M."/>
            <person name="Rohde M."/>
            <person name="Goker M."/>
            <person name="Detter J.C."/>
            <person name="Woyke T."/>
            <person name="Bristow J."/>
            <person name="Eisen J.A."/>
            <person name="Markowitz V."/>
            <person name="Hugenholtz P."/>
            <person name="Kyrpides N.C."/>
            <person name="Klenk H.P."/>
            <person name="Lapidus A."/>
        </authorList>
    </citation>
    <scope>NUCLEOTIDE SEQUENCE</scope>
    <source>
        <strain evidence="1 2">DSM 18011</strain>
    </source>
</reference>
<protein>
    <submittedName>
        <fullName evidence="1">Uncharacterized protein</fullName>
    </submittedName>
</protein>